<evidence type="ECO:0000256" key="10">
    <source>
        <dbReference type="PIRSR" id="PIRSR001399-3"/>
    </source>
</evidence>
<evidence type="ECO:0000313" key="11">
    <source>
        <dbReference type="EMBL" id="ANU78210.1"/>
    </source>
</evidence>
<dbReference type="OrthoDB" id="9790793at2"/>
<protein>
    <recommendedName>
        <fullName evidence="5 8">3-dehydroquinate dehydratase</fullName>
        <shortName evidence="8">3-dehydroquinase</shortName>
        <ecNumber evidence="5 8">4.2.1.10</ecNumber>
    </recommendedName>
    <alternativeName>
        <fullName evidence="8">Type II DHQase</fullName>
    </alternativeName>
</protein>
<sequence length="148" mass="17036">MNILIINGPNMELLERREENYYGRIPWGDIEERIKNLGRSQGIDITSYQSNYEGDIVEYIHKHGQEVDVIIINPASLTINGYSILEAINIYQIPFIEVHMSNIYQRGGWHAKSIFSKHAIGVVVGFKDFTYDMAFHASILYLEGRKNS</sequence>
<comment type="catalytic activity">
    <reaction evidence="1 8">
        <text>3-dehydroquinate = 3-dehydroshikimate + H2O</text>
        <dbReference type="Rhea" id="RHEA:21096"/>
        <dbReference type="ChEBI" id="CHEBI:15377"/>
        <dbReference type="ChEBI" id="CHEBI:16630"/>
        <dbReference type="ChEBI" id="CHEBI:32364"/>
        <dbReference type="EC" id="4.2.1.10"/>
    </reaction>
</comment>
<feature type="binding site" evidence="8">
    <location>
        <begin position="100"/>
        <end position="101"/>
    </location>
    <ligand>
        <name>substrate</name>
    </ligand>
</feature>
<keyword evidence="12" id="KW-1185">Reference proteome</keyword>
<comment type="caution">
    <text evidence="8">Lacks conserved residue(s) required for the propagation of feature annotation.</text>
</comment>
<dbReference type="PANTHER" id="PTHR21272:SF3">
    <property type="entry name" value="CATABOLIC 3-DEHYDROQUINASE"/>
    <property type="match status" value="1"/>
</dbReference>
<dbReference type="GO" id="GO:0019631">
    <property type="term" value="P:quinate catabolic process"/>
    <property type="evidence" value="ECO:0007669"/>
    <property type="project" value="TreeGrafter"/>
</dbReference>
<dbReference type="AlphaFoldDB" id="A0A1C7IEU8"/>
<dbReference type="InterPro" id="IPR036441">
    <property type="entry name" value="DHquinase_II_sf"/>
</dbReference>
<feature type="active site" description="Proton donor" evidence="8 9">
    <location>
        <position position="99"/>
    </location>
</feature>
<name>A0A1C7IEU8_9FIRM</name>
<dbReference type="InterPro" id="IPR001874">
    <property type="entry name" value="DHquinase_II"/>
</dbReference>
<dbReference type="Proteomes" id="UP000092574">
    <property type="component" value="Chromosome"/>
</dbReference>
<dbReference type="STRING" id="1796616.A4V09_22170"/>
<evidence type="ECO:0000256" key="5">
    <source>
        <dbReference type="ARBA" id="ARBA00012060"/>
    </source>
</evidence>
<feature type="site" description="Transition state stabilizer" evidence="8 10">
    <location>
        <position position="17"/>
    </location>
</feature>
<dbReference type="GO" id="GO:0009423">
    <property type="term" value="P:chorismate biosynthetic process"/>
    <property type="evidence" value="ECO:0007669"/>
    <property type="project" value="UniProtKB-UniRule"/>
</dbReference>
<gene>
    <name evidence="8" type="primary">aroQ</name>
    <name evidence="11" type="ORF">A4V09_22170</name>
</gene>
<dbReference type="GO" id="GO:0003855">
    <property type="term" value="F:3-dehydroquinate dehydratase activity"/>
    <property type="evidence" value="ECO:0007669"/>
    <property type="project" value="UniProtKB-UniRule"/>
</dbReference>
<dbReference type="PIRSF" id="PIRSF001399">
    <property type="entry name" value="DHquinase_II"/>
    <property type="match status" value="1"/>
</dbReference>
<dbReference type="Pfam" id="PF01220">
    <property type="entry name" value="DHquinase_II"/>
    <property type="match status" value="1"/>
</dbReference>
<dbReference type="GO" id="GO:0009073">
    <property type="term" value="P:aromatic amino acid family biosynthetic process"/>
    <property type="evidence" value="ECO:0007669"/>
    <property type="project" value="UniProtKB-KW"/>
</dbReference>
<dbReference type="KEGG" id="byl:A4V09_22170"/>
<dbReference type="UniPathway" id="UPA00053">
    <property type="reaction ID" value="UER00086"/>
</dbReference>
<feature type="binding site" evidence="8">
    <location>
        <position position="73"/>
    </location>
    <ligand>
        <name>substrate</name>
    </ligand>
</feature>
<dbReference type="CDD" id="cd00466">
    <property type="entry name" value="DHQase_II"/>
    <property type="match status" value="1"/>
</dbReference>
<keyword evidence="8" id="KW-0028">Amino-acid biosynthesis</keyword>
<dbReference type="EC" id="4.2.1.10" evidence="5 8"/>
<accession>A0A1C7IEU8</accession>
<comment type="pathway">
    <text evidence="2 8">Metabolic intermediate biosynthesis; chorismate biosynthesis; chorismate from D-erythrose 4-phosphate and phosphoenolpyruvate: step 3/7.</text>
</comment>
<organism evidence="11 12">
    <name type="scientific">Blautia pseudococcoides</name>
    <dbReference type="NCBI Taxonomy" id="1796616"/>
    <lineage>
        <taxon>Bacteria</taxon>
        <taxon>Bacillati</taxon>
        <taxon>Bacillota</taxon>
        <taxon>Clostridia</taxon>
        <taxon>Lachnospirales</taxon>
        <taxon>Lachnospiraceae</taxon>
        <taxon>Blautia</taxon>
    </lineage>
</organism>
<dbReference type="SUPFAM" id="SSF52304">
    <property type="entry name" value="Type II 3-dehydroquinate dehydratase"/>
    <property type="match status" value="1"/>
</dbReference>
<comment type="similarity">
    <text evidence="3 8">Belongs to the type-II 3-dehydroquinase family.</text>
</comment>
<evidence type="ECO:0000256" key="2">
    <source>
        <dbReference type="ARBA" id="ARBA00004902"/>
    </source>
</evidence>
<dbReference type="NCBIfam" id="NF003807">
    <property type="entry name" value="PRK05395.1-4"/>
    <property type="match status" value="1"/>
</dbReference>
<evidence type="ECO:0000256" key="4">
    <source>
        <dbReference type="ARBA" id="ARBA00011193"/>
    </source>
</evidence>
<feature type="active site" description="Proton acceptor" evidence="8 9">
    <location>
        <position position="22"/>
    </location>
</feature>
<dbReference type="Gene3D" id="3.40.50.9100">
    <property type="entry name" value="Dehydroquinase, class II"/>
    <property type="match status" value="1"/>
</dbReference>
<dbReference type="RefSeq" id="WP_065544295.1">
    <property type="nucleotide sequence ID" value="NZ_CP015405.2"/>
</dbReference>
<dbReference type="HAMAP" id="MF_00169">
    <property type="entry name" value="AroQ"/>
    <property type="match status" value="1"/>
</dbReference>
<keyword evidence="6 8" id="KW-0057">Aromatic amino acid biosynthesis</keyword>
<reference evidence="11" key="1">
    <citation type="submission" date="2017-04" db="EMBL/GenBank/DDBJ databases">
        <title>Complete Genome Sequences of Twelve Strains of a Stable Defined Moderately Diverse Mouse Microbiota 2 (sDMDMm2).</title>
        <authorList>
            <person name="Uchimura Y."/>
            <person name="Wyss M."/>
            <person name="Brugiroux S."/>
            <person name="Limenitakis J.P."/>
            <person name="Stecher B."/>
            <person name="McCoy K.D."/>
            <person name="Macpherson A.J."/>
        </authorList>
    </citation>
    <scope>NUCLEOTIDE SEQUENCE</scope>
    <source>
        <strain evidence="11">YL58</strain>
    </source>
</reference>
<evidence type="ECO:0000256" key="3">
    <source>
        <dbReference type="ARBA" id="ARBA00011037"/>
    </source>
</evidence>
<evidence type="ECO:0000256" key="6">
    <source>
        <dbReference type="ARBA" id="ARBA00023141"/>
    </source>
</evidence>
<dbReference type="PANTHER" id="PTHR21272">
    <property type="entry name" value="CATABOLIC 3-DEHYDROQUINASE"/>
    <property type="match status" value="1"/>
</dbReference>
<comment type="subunit">
    <text evidence="4 8">Homododecamer.</text>
</comment>
<evidence type="ECO:0000313" key="12">
    <source>
        <dbReference type="Proteomes" id="UP000092574"/>
    </source>
</evidence>
<evidence type="ECO:0000256" key="1">
    <source>
        <dbReference type="ARBA" id="ARBA00001864"/>
    </source>
</evidence>
<evidence type="ECO:0000256" key="8">
    <source>
        <dbReference type="HAMAP-Rule" id="MF_00169"/>
    </source>
</evidence>
<comment type="function">
    <text evidence="8">Catalyzes a trans-dehydration via an enolate intermediate.</text>
</comment>
<keyword evidence="7 8" id="KW-0456">Lyase</keyword>
<proteinExistence type="inferred from homology"/>
<evidence type="ECO:0000256" key="7">
    <source>
        <dbReference type="ARBA" id="ARBA00023239"/>
    </source>
</evidence>
<dbReference type="GO" id="GO:0008652">
    <property type="term" value="P:amino acid biosynthetic process"/>
    <property type="evidence" value="ECO:0007669"/>
    <property type="project" value="UniProtKB-KW"/>
</dbReference>
<dbReference type="EMBL" id="CP015405">
    <property type="protein sequence ID" value="ANU78210.1"/>
    <property type="molecule type" value="Genomic_DNA"/>
</dbReference>
<evidence type="ECO:0000256" key="9">
    <source>
        <dbReference type="PIRSR" id="PIRSR001399-1"/>
    </source>
</evidence>